<dbReference type="RefSeq" id="WP_076766424.1">
    <property type="nucleotide sequence ID" value="NZ_CP049740.1"/>
</dbReference>
<dbReference type="PANTHER" id="PTHR10000">
    <property type="entry name" value="PHOSPHOSERINE PHOSPHATASE"/>
    <property type="match status" value="1"/>
</dbReference>
<proteinExistence type="predicted"/>
<dbReference type="EC" id="3.1.3.23" evidence="1"/>
<dbReference type="SFLD" id="SFLDG01140">
    <property type="entry name" value="C2.B:_Phosphomannomutase_and_P"/>
    <property type="match status" value="1"/>
</dbReference>
<dbReference type="Gene3D" id="3.30.1240.10">
    <property type="match status" value="1"/>
</dbReference>
<dbReference type="SUPFAM" id="SSF56784">
    <property type="entry name" value="HAD-like"/>
    <property type="match status" value="1"/>
</dbReference>
<dbReference type="InterPro" id="IPR006379">
    <property type="entry name" value="HAD-SF_hydro_IIB"/>
</dbReference>
<sequence>MIKLIALDLDGTLLDSEKHISEENKKAISLAKAKGVKIVLCSGRPLKGIQRYLEELDLMDEGDYSITYNGGLVQKNNTSEIVSEKTLSYDQIKDLYKLANDLNIPMNMLDLEYVYEPDYPAGRDSLYPSLMSASLPFIKKSIDDFTEDHRFNKVVYCISPDILDDAIAKIPADYTENYSMMKSRPLLYEVMNPQVNKGTGIDALCQILGITKEEVMACGDEENDFAMFEYAGTAVVMENARDEVKAYADFITKTNDEDGIAHAIYELVL</sequence>
<dbReference type="InterPro" id="IPR000150">
    <property type="entry name" value="Cof"/>
</dbReference>
<keyword evidence="2" id="KW-1185">Reference proteome</keyword>
<dbReference type="NCBIfam" id="TIGR01484">
    <property type="entry name" value="HAD-SF-IIB"/>
    <property type="match status" value="1"/>
</dbReference>
<dbReference type="InterPro" id="IPR036412">
    <property type="entry name" value="HAD-like_sf"/>
</dbReference>
<evidence type="ECO:0000313" key="2">
    <source>
        <dbReference type="Proteomes" id="UP000501451"/>
    </source>
</evidence>
<dbReference type="SFLD" id="SFLDG01144">
    <property type="entry name" value="C2.B.4:_PGP_Like"/>
    <property type="match status" value="1"/>
</dbReference>
<dbReference type="NCBIfam" id="NF007806">
    <property type="entry name" value="PRK10513.1"/>
    <property type="match status" value="1"/>
</dbReference>
<dbReference type="GO" id="GO:0005829">
    <property type="term" value="C:cytosol"/>
    <property type="evidence" value="ECO:0007669"/>
    <property type="project" value="TreeGrafter"/>
</dbReference>
<dbReference type="Proteomes" id="UP000501451">
    <property type="component" value="Chromosome"/>
</dbReference>
<evidence type="ECO:0000313" key="1">
    <source>
        <dbReference type="EMBL" id="QII82731.1"/>
    </source>
</evidence>
<keyword evidence="1" id="KW-0378">Hydrolase</keyword>
<protein>
    <submittedName>
        <fullName evidence="1">Sugar-phosphatase</fullName>
        <ecNumber evidence="1">3.1.3.23</ecNumber>
    </submittedName>
</protein>
<dbReference type="EMBL" id="CP049740">
    <property type="protein sequence ID" value="QII82731.1"/>
    <property type="molecule type" value="Genomic_DNA"/>
</dbReference>
<reference evidence="1 2" key="1">
    <citation type="journal article" date="2017" name="Int. J. Syst. Evol. Microbiol.">
        <title>Jeotgalibaca porci sp. nov. and Jeotgalibaca arthritidis sp. nov., isolated from pigs, and emended description of the genus Jeotgalibaca.</title>
        <authorList>
            <person name="Zamora L."/>
            <person name="Perez-Sancho M."/>
            <person name="Dominguez L."/>
            <person name="Fernandez-Garayzabal J.F."/>
            <person name="Vela A.I."/>
        </authorList>
    </citation>
    <scope>NUCLEOTIDE SEQUENCE [LARGE SCALE GENOMIC DNA]</scope>
    <source>
        <strain evidence="1 2">CECT 9157</strain>
    </source>
</reference>
<dbReference type="PANTHER" id="PTHR10000:SF8">
    <property type="entry name" value="HAD SUPERFAMILY HYDROLASE-LIKE, TYPE 3"/>
    <property type="match status" value="1"/>
</dbReference>
<gene>
    <name evidence="1" type="primary">yidA</name>
    <name evidence="1" type="ORF">G7057_09980</name>
</gene>
<dbReference type="KEGG" id="jar:G7057_09980"/>
<dbReference type="Gene3D" id="3.40.50.1000">
    <property type="entry name" value="HAD superfamily/HAD-like"/>
    <property type="match status" value="1"/>
</dbReference>
<dbReference type="Pfam" id="PF08282">
    <property type="entry name" value="Hydrolase_3"/>
    <property type="match status" value="1"/>
</dbReference>
<accession>A0A6G7KC01</accession>
<dbReference type="CDD" id="cd07516">
    <property type="entry name" value="HAD_Pase"/>
    <property type="match status" value="1"/>
</dbReference>
<dbReference type="SFLD" id="SFLDS00003">
    <property type="entry name" value="Haloacid_Dehalogenase"/>
    <property type="match status" value="1"/>
</dbReference>
<organism evidence="1 2">
    <name type="scientific">Jeotgalibaca arthritidis</name>
    <dbReference type="NCBI Taxonomy" id="1868794"/>
    <lineage>
        <taxon>Bacteria</taxon>
        <taxon>Bacillati</taxon>
        <taxon>Bacillota</taxon>
        <taxon>Bacilli</taxon>
        <taxon>Lactobacillales</taxon>
        <taxon>Carnobacteriaceae</taxon>
        <taxon>Jeotgalibaca</taxon>
    </lineage>
</organism>
<dbReference type="InterPro" id="IPR023214">
    <property type="entry name" value="HAD_sf"/>
</dbReference>
<dbReference type="GO" id="GO:0050308">
    <property type="term" value="F:sugar-phosphatase activity"/>
    <property type="evidence" value="ECO:0007669"/>
    <property type="project" value="UniProtKB-EC"/>
</dbReference>
<dbReference type="NCBIfam" id="TIGR00099">
    <property type="entry name" value="Cof-subfamily"/>
    <property type="match status" value="1"/>
</dbReference>
<dbReference type="GO" id="GO:0000287">
    <property type="term" value="F:magnesium ion binding"/>
    <property type="evidence" value="ECO:0007669"/>
    <property type="project" value="TreeGrafter"/>
</dbReference>
<dbReference type="AlphaFoldDB" id="A0A6G7KC01"/>
<name>A0A6G7KC01_9LACT</name>